<sequence>MPLPQALTTALVTKDHVPCRTAAATSVLDQPHPEARNDGYQGVHGRGRSDGDRESRLTQNGTVTGNCSVHDQPLHEGRSDHTHGTHRSSGSAGSEEFGAVQNNVGNGSVPAQSF</sequence>
<dbReference type="EMBL" id="GBRH01255190">
    <property type="protein sequence ID" value="JAD42705.1"/>
    <property type="molecule type" value="Transcribed_RNA"/>
</dbReference>
<feature type="compositionally biased region" description="Polar residues" evidence="1">
    <location>
        <begin position="57"/>
        <end position="69"/>
    </location>
</feature>
<dbReference type="AlphaFoldDB" id="A0A0A9A126"/>
<reference evidence="2" key="1">
    <citation type="submission" date="2014-09" db="EMBL/GenBank/DDBJ databases">
        <authorList>
            <person name="Magalhaes I.L.F."/>
            <person name="Oliveira U."/>
            <person name="Santos F.R."/>
            <person name="Vidigal T.H.D.A."/>
            <person name="Brescovit A.D."/>
            <person name="Santos A.J."/>
        </authorList>
    </citation>
    <scope>NUCLEOTIDE SEQUENCE</scope>
    <source>
        <tissue evidence="2">Shoot tissue taken approximately 20 cm above the soil surface</tissue>
    </source>
</reference>
<name>A0A0A9A126_ARUDO</name>
<protein>
    <submittedName>
        <fullName evidence="2">Uncharacterized protein</fullName>
    </submittedName>
</protein>
<evidence type="ECO:0000313" key="2">
    <source>
        <dbReference type="EMBL" id="JAD42705.1"/>
    </source>
</evidence>
<proteinExistence type="predicted"/>
<evidence type="ECO:0000256" key="1">
    <source>
        <dbReference type="SAM" id="MobiDB-lite"/>
    </source>
</evidence>
<feature type="compositionally biased region" description="Basic and acidic residues" evidence="1">
    <location>
        <begin position="72"/>
        <end position="83"/>
    </location>
</feature>
<feature type="region of interest" description="Disordered" evidence="1">
    <location>
        <begin position="23"/>
        <end position="114"/>
    </location>
</feature>
<feature type="compositionally biased region" description="Basic and acidic residues" evidence="1">
    <location>
        <begin position="47"/>
        <end position="56"/>
    </location>
</feature>
<organism evidence="2">
    <name type="scientific">Arundo donax</name>
    <name type="common">Giant reed</name>
    <name type="synonym">Donax arundinaceus</name>
    <dbReference type="NCBI Taxonomy" id="35708"/>
    <lineage>
        <taxon>Eukaryota</taxon>
        <taxon>Viridiplantae</taxon>
        <taxon>Streptophyta</taxon>
        <taxon>Embryophyta</taxon>
        <taxon>Tracheophyta</taxon>
        <taxon>Spermatophyta</taxon>
        <taxon>Magnoliopsida</taxon>
        <taxon>Liliopsida</taxon>
        <taxon>Poales</taxon>
        <taxon>Poaceae</taxon>
        <taxon>PACMAD clade</taxon>
        <taxon>Arundinoideae</taxon>
        <taxon>Arundineae</taxon>
        <taxon>Arundo</taxon>
    </lineage>
</organism>
<accession>A0A0A9A126</accession>
<reference evidence="2" key="2">
    <citation type="journal article" date="2015" name="Data Brief">
        <title>Shoot transcriptome of the giant reed, Arundo donax.</title>
        <authorList>
            <person name="Barrero R.A."/>
            <person name="Guerrero F.D."/>
            <person name="Moolhuijzen P."/>
            <person name="Goolsby J.A."/>
            <person name="Tidwell J."/>
            <person name="Bellgard S.E."/>
            <person name="Bellgard M.I."/>
        </authorList>
    </citation>
    <scope>NUCLEOTIDE SEQUENCE</scope>
    <source>
        <tissue evidence="2">Shoot tissue taken approximately 20 cm above the soil surface</tissue>
    </source>
</reference>
<feature type="compositionally biased region" description="Low complexity" evidence="1">
    <location>
        <begin position="88"/>
        <end position="99"/>
    </location>
</feature>
<feature type="compositionally biased region" description="Polar residues" evidence="1">
    <location>
        <begin position="100"/>
        <end position="114"/>
    </location>
</feature>